<sequence length="123" mass="14180">MPVFGGFKNRSQQWEPEKPSFTSLQEEIAWDLTYKGKIFAIKTYRQRAGVGLREAKQAVDNIERELKGAATLNSQYMDTDKLQSLVQAGQKIQAIKYYREMTGVGLKEAKDAVDWLERSLQYR</sequence>
<dbReference type="EMBL" id="BSRI01000002">
    <property type="protein sequence ID" value="GLV57408.1"/>
    <property type="molecule type" value="Genomic_DNA"/>
</dbReference>
<accession>A0ABQ6FVX1</accession>
<protein>
    <recommendedName>
        <fullName evidence="1">Large ribosomal subunit protein bL12 C-terminal domain-containing protein</fullName>
    </recommendedName>
</protein>
<organism evidence="2 3">
    <name type="scientific">Dictyobacter halimunensis</name>
    <dbReference type="NCBI Taxonomy" id="3026934"/>
    <lineage>
        <taxon>Bacteria</taxon>
        <taxon>Bacillati</taxon>
        <taxon>Chloroflexota</taxon>
        <taxon>Ktedonobacteria</taxon>
        <taxon>Ktedonobacterales</taxon>
        <taxon>Dictyobacteraceae</taxon>
        <taxon>Dictyobacter</taxon>
    </lineage>
</organism>
<comment type="caution">
    <text evidence="2">The sequence shown here is derived from an EMBL/GenBank/DDBJ whole genome shotgun (WGS) entry which is preliminary data.</text>
</comment>
<evidence type="ECO:0000259" key="1">
    <source>
        <dbReference type="Pfam" id="PF00542"/>
    </source>
</evidence>
<dbReference type="Proteomes" id="UP001344906">
    <property type="component" value="Unassembled WGS sequence"/>
</dbReference>
<gene>
    <name evidence="2" type="ORF">KDH_42440</name>
</gene>
<feature type="domain" description="Large ribosomal subunit protein bL12 C-terminal" evidence="1">
    <location>
        <begin position="89"/>
        <end position="117"/>
    </location>
</feature>
<dbReference type="Pfam" id="PF00542">
    <property type="entry name" value="Ribosomal_L12"/>
    <property type="match status" value="1"/>
</dbReference>
<dbReference type="Gene3D" id="3.30.1390.10">
    <property type="match status" value="2"/>
</dbReference>
<dbReference type="InterPro" id="IPR013823">
    <property type="entry name" value="Ribosomal_bL12_C"/>
</dbReference>
<dbReference type="SUPFAM" id="SSF54736">
    <property type="entry name" value="ClpS-like"/>
    <property type="match status" value="1"/>
</dbReference>
<keyword evidence="3" id="KW-1185">Reference proteome</keyword>
<reference evidence="2 3" key="1">
    <citation type="submission" date="2023-02" db="EMBL/GenBank/DDBJ databases">
        <title>Dictyobacter halimunensis sp. nov., a new member of the class Ktedonobacteria from forest soil in a geothermal area.</title>
        <authorList>
            <person name="Rachmania M.K."/>
            <person name="Ningsih F."/>
            <person name="Sakai Y."/>
            <person name="Yabe S."/>
            <person name="Yokota A."/>
            <person name="Sjamsuridzal W."/>
        </authorList>
    </citation>
    <scope>NUCLEOTIDE SEQUENCE [LARGE SCALE GENOMIC DNA]</scope>
    <source>
        <strain evidence="2 3">S3.2.2.5</strain>
    </source>
</reference>
<evidence type="ECO:0000313" key="2">
    <source>
        <dbReference type="EMBL" id="GLV57408.1"/>
    </source>
</evidence>
<dbReference type="RefSeq" id="WP_338253334.1">
    <property type="nucleotide sequence ID" value="NZ_BSRI01000002.1"/>
</dbReference>
<proteinExistence type="predicted"/>
<name>A0ABQ6FVX1_9CHLR</name>
<evidence type="ECO:0000313" key="3">
    <source>
        <dbReference type="Proteomes" id="UP001344906"/>
    </source>
</evidence>
<dbReference type="InterPro" id="IPR014719">
    <property type="entry name" value="Ribosomal_bL12_C/ClpS-like"/>
</dbReference>